<feature type="transmembrane region" description="Helical" evidence="20">
    <location>
        <begin position="366"/>
        <end position="386"/>
    </location>
</feature>
<proteinExistence type="inferred from homology"/>
<dbReference type="Gene3D" id="1.10.20.10">
    <property type="entry name" value="Histone, subunit A"/>
    <property type="match status" value="1"/>
</dbReference>
<evidence type="ECO:0000256" key="14">
    <source>
        <dbReference type="ARBA" id="ARBA00023163"/>
    </source>
</evidence>
<evidence type="ECO:0000256" key="16">
    <source>
        <dbReference type="ARBA" id="ARBA00023242"/>
    </source>
</evidence>
<evidence type="ECO:0000256" key="5">
    <source>
        <dbReference type="ARBA" id="ARBA00022538"/>
    </source>
</evidence>
<keyword evidence="5" id="KW-0633">Potassium transport</keyword>
<dbReference type="Proteomes" id="UP000030645">
    <property type="component" value="Unassembled WGS sequence"/>
</dbReference>
<dbReference type="CDD" id="cd22908">
    <property type="entry name" value="HFD_NFYC-like"/>
    <property type="match status" value="1"/>
</dbReference>
<evidence type="ECO:0000256" key="1">
    <source>
        <dbReference type="ARBA" id="ARBA00004123"/>
    </source>
</evidence>
<dbReference type="InterPro" id="IPR009072">
    <property type="entry name" value="Histone-fold"/>
</dbReference>
<feature type="region of interest" description="Disordered" evidence="19">
    <location>
        <begin position="579"/>
        <end position="612"/>
    </location>
</feature>
<evidence type="ECO:0000256" key="7">
    <source>
        <dbReference type="ARBA" id="ARBA00022958"/>
    </source>
</evidence>
<feature type="compositionally biased region" description="Low complexity" evidence="19">
    <location>
        <begin position="975"/>
        <end position="991"/>
    </location>
</feature>
<dbReference type="InterPro" id="IPR003958">
    <property type="entry name" value="CBFA_NFYB_domain"/>
</dbReference>
<dbReference type="GO" id="GO:0046982">
    <property type="term" value="F:protein heterodimerization activity"/>
    <property type="evidence" value="ECO:0007669"/>
    <property type="project" value="InterPro"/>
</dbReference>
<evidence type="ECO:0000259" key="22">
    <source>
        <dbReference type="Pfam" id="PF00808"/>
    </source>
</evidence>
<dbReference type="InterPro" id="IPR044880">
    <property type="entry name" value="NCX_ion-bd_dom_sf"/>
</dbReference>
<feature type="domain" description="Transcription factor CBF/NF-Y/archaeal histone" evidence="22">
    <location>
        <begin position="831"/>
        <end position="894"/>
    </location>
</feature>
<keyword evidence="15" id="KW-0739">Sodium transport</keyword>
<evidence type="ECO:0000313" key="24">
    <source>
        <dbReference type="EMBL" id="EXB23276.1"/>
    </source>
</evidence>
<dbReference type="GO" id="GO:0006814">
    <property type="term" value="P:sodium ion transport"/>
    <property type="evidence" value="ECO:0007669"/>
    <property type="project" value="UniProtKB-KW"/>
</dbReference>
<dbReference type="GO" id="GO:0015297">
    <property type="term" value="F:antiporter activity"/>
    <property type="evidence" value="ECO:0007669"/>
    <property type="project" value="UniProtKB-KW"/>
</dbReference>
<organism evidence="24 25">
    <name type="scientific">Morus notabilis</name>
    <dbReference type="NCBI Taxonomy" id="981085"/>
    <lineage>
        <taxon>Eukaryota</taxon>
        <taxon>Viridiplantae</taxon>
        <taxon>Streptophyta</taxon>
        <taxon>Embryophyta</taxon>
        <taxon>Tracheophyta</taxon>
        <taxon>Spermatophyta</taxon>
        <taxon>Magnoliopsida</taxon>
        <taxon>eudicotyledons</taxon>
        <taxon>Gunneridae</taxon>
        <taxon>Pentapetalae</taxon>
        <taxon>rosids</taxon>
        <taxon>fabids</taxon>
        <taxon>Rosales</taxon>
        <taxon>Moraceae</taxon>
        <taxon>Moreae</taxon>
        <taxon>Morus</taxon>
    </lineage>
</organism>
<evidence type="ECO:0000256" key="10">
    <source>
        <dbReference type="ARBA" id="ARBA00023053"/>
    </source>
</evidence>
<keyword evidence="16" id="KW-0539">Nucleus</keyword>
<feature type="domain" description="Sodium/calcium exchanger membrane region" evidence="23">
    <location>
        <begin position="73"/>
        <end position="215"/>
    </location>
</feature>
<keyword evidence="13" id="KW-0010">Activator</keyword>
<evidence type="ECO:0000256" key="13">
    <source>
        <dbReference type="ARBA" id="ARBA00023159"/>
    </source>
</evidence>
<evidence type="ECO:0000256" key="21">
    <source>
        <dbReference type="SAM" id="SignalP"/>
    </source>
</evidence>
<dbReference type="STRING" id="981085.W9QWK7"/>
<dbReference type="Gene3D" id="1.20.1420.30">
    <property type="entry name" value="NCX, central ion-binding region"/>
    <property type="match status" value="2"/>
</dbReference>
<keyword evidence="4" id="KW-0050">Antiport</keyword>
<dbReference type="GO" id="GO:0003677">
    <property type="term" value="F:DNA binding"/>
    <property type="evidence" value="ECO:0007669"/>
    <property type="project" value="UniProtKB-KW"/>
</dbReference>
<keyword evidence="7" id="KW-0630">Potassium</keyword>
<evidence type="ECO:0000256" key="20">
    <source>
        <dbReference type="SAM" id="Phobius"/>
    </source>
</evidence>
<dbReference type="eggNOG" id="KOG1657">
    <property type="taxonomic scope" value="Eukaryota"/>
</dbReference>
<evidence type="ECO:0000256" key="12">
    <source>
        <dbReference type="ARBA" id="ARBA00023136"/>
    </source>
</evidence>
<protein>
    <submittedName>
        <fullName evidence="24">Nuclear transcription factor Y subunit C-3</fullName>
    </submittedName>
</protein>
<feature type="transmembrane region" description="Helical" evidence="20">
    <location>
        <begin position="91"/>
        <end position="117"/>
    </location>
</feature>
<evidence type="ECO:0000256" key="3">
    <source>
        <dbReference type="ARBA" id="ARBA00022448"/>
    </source>
</evidence>
<evidence type="ECO:0000256" key="6">
    <source>
        <dbReference type="ARBA" id="ARBA00022692"/>
    </source>
</evidence>
<evidence type="ECO:0000256" key="18">
    <source>
        <dbReference type="ARBA" id="ARBA00038187"/>
    </source>
</evidence>
<feature type="domain" description="Sodium/calcium exchanger membrane region" evidence="23">
    <location>
        <begin position="368"/>
        <end position="517"/>
    </location>
</feature>
<feature type="transmembrane region" description="Helical" evidence="20">
    <location>
        <begin position="431"/>
        <end position="454"/>
    </location>
</feature>
<dbReference type="InterPro" id="IPR051359">
    <property type="entry name" value="CaCA_antiporter"/>
</dbReference>
<dbReference type="EMBL" id="KE343318">
    <property type="protein sequence ID" value="EXB23276.1"/>
    <property type="molecule type" value="Genomic_DNA"/>
</dbReference>
<dbReference type="GO" id="GO:0006813">
    <property type="term" value="P:potassium ion transport"/>
    <property type="evidence" value="ECO:0007669"/>
    <property type="project" value="UniProtKB-KW"/>
</dbReference>
<keyword evidence="25" id="KW-1185">Reference proteome</keyword>
<evidence type="ECO:0000256" key="19">
    <source>
        <dbReference type="SAM" id="MobiDB-lite"/>
    </source>
</evidence>
<dbReference type="InterPro" id="IPR004837">
    <property type="entry name" value="NaCa_Exmemb"/>
</dbReference>
<keyword evidence="11" id="KW-0238">DNA-binding</keyword>
<feature type="transmembrane region" description="Helical" evidence="20">
    <location>
        <begin position="334"/>
        <end position="354"/>
    </location>
</feature>
<feature type="transmembrane region" description="Helical" evidence="20">
    <location>
        <begin position="137"/>
        <end position="159"/>
    </location>
</feature>
<feature type="transmembrane region" description="Helical" evidence="20">
    <location>
        <begin position="195"/>
        <end position="216"/>
    </location>
</feature>
<feature type="compositionally biased region" description="Low complexity" evidence="19">
    <location>
        <begin position="598"/>
        <end position="611"/>
    </location>
</feature>
<keyword evidence="10" id="KW-0915">Sodium</keyword>
<dbReference type="PANTHER" id="PTHR12266">
    <property type="entry name" value="NA+/CA2+ K+ INDEPENDENT EXCHANGER"/>
    <property type="match status" value="1"/>
</dbReference>
<keyword evidence="6 20" id="KW-0812">Transmembrane</keyword>
<feature type="transmembrane region" description="Helical" evidence="20">
    <location>
        <begin position="398"/>
        <end position="419"/>
    </location>
</feature>
<keyword evidence="12 20" id="KW-0472">Membrane</keyword>
<evidence type="ECO:0000259" key="23">
    <source>
        <dbReference type="Pfam" id="PF01699"/>
    </source>
</evidence>
<evidence type="ECO:0000313" key="25">
    <source>
        <dbReference type="Proteomes" id="UP000030645"/>
    </source>
</evidence>
<accession>W9QWK7</accession>
<dbReference type="Pfam" id="PF01699">
    <property type="entry name" value="Na_Ca_ex"/>
    <property type="match status" value="2"/>
</dbReference>
<dbReference type="SUPFAM" id="SSF47113">
    <property type="entry name" value="Histone-fold"/>
    <property type="match status" value="1"/>
</dbReference>
<reference evidence="25" key="1">
    <citation type="submission" date="2013-01" db="EMBL/GenBank/DDBJ databases">
        <title>Draft Genome Sequence of a Mulberry Tree, Morus notabilis C.K. Schneid.</title>
        <authorList>
            <person name="He N."/>
            <person name="Zhao S."/>
        </authorList>
    </citation>
    <scope>NUCLEOTIDE SEQUENCE</scope>
</reference>
<feature type="signal peptide" evidence="21">
    <location>
        <begin position="1"/>
        <end position="24"/>
    </location>
</feature>
<dbReference type="eggNOG" id="KOG2399">
    <property type="taxonomic scope" value="Eukaryota"/>
</dbReference>
<evidence type="ECO:0000256" key="2">
    <source>
        <dbReference type="ARBA" id="ARBA00004141"/>
    </source>
</evidence>
<dbReference type="FunFam" id="1.10.20.10:FF:000006">
    <property type="entry name" value="Nuclear transcription factor Y subunit gamma"/>
    <property type="match status" value="1"/>
</dbReference>
<feature type="chain" id="PRO_5004928977" evidence="21">
    <location>
        <begin position="25"/>
        <end position="991"/>
    </location>
</feature>
<name>W9QWK7_9ROSA</name>
<comment type="similarity">
    <text evidence="17">Belongs to the NFYC/HAP5 subunit family.</text>
</comment>
<keyword evidence="21" id="KW-0732">Signal</keyword>
<evidence type="ECO:0000256" key="9">
    <source>
        <dbReference type="ARBA" id="ARBA00023015"/>
    </source>
</evidence>
<dbReference type="PANTHER" id="PTHR12266:SF33">
    <property type="entry name" value="CATION_CALCIUM EXCHANGER 5"/>
    <property type="match status" value="1"/>
</dbReference>
<feature type="transmembrane region" description="Helical" evidence="20">
    <location>
        <begin position="466"/>
        <end position="488"/>
    </location>
</feature>
<keyword evidence="8 20" id="KW-1133">Transmembrane helix</keyword>
<evidence type="ECO:0000256" key="11">
    <source>
        <dbReference type="ARBA" id="ARBA00023125"/>
    </source>
</evidence>
<evidence type="ECO:0000256" key="17">
    <source>
        <dbReference type="ARBA" id="ARBA00038129"/>
    </source>
</evidence>
<keyword evidence="5" id="KW-0406">Ion transport</keyword>
<evidence type="ECO:0000256" key="15">
    <source>
        <dbReference type="ARBA" id="ARBA00023201"/>
    </source>
</evidence>
<keyword evidence="3" id="KW-0813">Transport</keyword>
<dbReference type="GO" id="GO:0008324">
    <property type="term" value="F:monoatomic cation transmembrane transporter activity"/>
    <property type="evidence" value="ECO:0007669"/>
    <property type="project" value="TreeGrafter"/>
</dbReference>
<comment type="similarity">
    <text evidence="18">Belongs to the Ca(2+):cation antiporter (CaCA) (TC 2.A.19) family. Cation/calcium exchanger (CCX) subfamily.</text>
</comment>
<feature type="transmembrane region" description="Helical" evidence="20">
    <location>
        <begin position="171"/>
        <end position="189"/>
    </location>
</feature>
<comment type="subcellular location">
    <subcellularLocation>
        <location evidence="2">Membrane</location>
        <topology evidence="2">Multi-pass membrane protein</topology>
    </subcellularLocation>
    <subcellularLocation>
        <location evidence="1">Nucleus</location>
    </subcellularLocation>
</comment>
<keyword evidence="9" id="KW-0805">Transcription regulation</keyword>
<evidence type="ECO:0000256" key="4">
    <source>
        <dbReference type="ARBA" id="ARBA00022449"/>
    </source>
</evidence>
<feature type="transmembrane region" description="Helical" evidence="20">
    <location>
        <begin position="500"/>
        <end position="520"/>
    </location>
</feature>
<dbReference type="GO" id="GO:0016020">
    <property type="term" value="C:membrane"/>
    <property type="evidence" value="ECO:0007669"/>
    <property type="project" value="UniProtKB-SubCell"/>
</dbReference>
<keyword evidence="14" id="KW-0804">Transcription</keyword>
<feature type="transmembrane region" description="Helical" evidence="20">
    <location>
        <begin position="298"/>
        <end position="314"/>
    </location>
</feature>
<feature type="transmembrane region" description="Helical" evidence="20">
    <location>
        <begin position="65"/>
        <end position="84"/>
    </location>
</feature>
<feature type="region of interest" description="Disordered" evidence="19">
    <location>
        <begin position="965"/>
        <end position="991"/>
    </location>
</feature>
<dbReference type="AlphaFoldDB" id="W9QWK7"/>
<dbReference type="Pfam" id="PF00808">
    <property type="entry name" value="CBFD_NFYB_HMF"/>
    <property type="match status" value="1"/>
</dbReference>
<evidence type="ECO:0000256" key="8">
    <source>
        <dbReference type="ARBA" id="ARBA00022989"/>
    </source>
</evidence>
<dbReference type="GO" id="GO:0005634">
    <property type="term" value="C:nucleus"/>
    <property type="evidence" value="ECO:0007669"/>
    <property type="project" value="UniProtKB-SubCell"/>
</dbReference>
<gene>
    <name evidence="24" type="ORF">L484_001973</name>
</gene>
<sequence length="991" mass="108932">MALSLLSTSLSLLSTLLFFFLLSPQNPLLPLPLAPHTHRFLLEEPPPTSNNGGGGGYGGLSSTPLFLSIPLLSLLLLLYFYLLIKTAQDHFCLVTTKLSSLLNLSPSMAAVTLLALGNGAPDVFASLTAVRRGNYRTGIGAILSAGTFVSAFVVGFVAIHAAPFALNPATFVRDVSFFLIAALFLFYVYLSAEIFLWQAVGFVAFYLFFVGFVFWMDLGTVGAEEREKSGEVDFPRNLTPVATPDCEIGEGFGDSEAEKPSFGFRRVLGMISKAWELPFSVLLKLTIPRTAPSEWSRFYTSANIALCPVALLYAGNSFIPFDHPIYFLLPHTHFPLWLVVLFASSSLALLHYITEKEPPKTEQMPVVLVAFVMSVFWISTVAGELLNCLATLGSLLKLPPSLLGLTVLAWGNSVGDLVADVAVAKAGHPEMAMAGCFAGPMFNMLVGLGSALVIQTTNLYPKAYELHFHVGIVIAFVFLLLSLMGSLLVITWNRFRVPRFWGFCLVGLYVVFTAVSLVIAKFSGLRTNGNEQSSYRLSLQLVHATVDEDYADTSTLLIAEKRMAETFLDCNWRIKSNNPSPGGHIGGRDRNSGGRGEAASTSTTASASVATSRRKCKRTSTVWDHFDTIREIDNKVKPVTVFFSMHGLISRICSAPDADDFFSEKVSTPILDLVESPINLKNLSSKVSHLRPLKTSVLACFTLKSSRLLDSLQAGLCRNCNNWPMKFCASFRMDHPGHNQPPPMMMVGGGGQLPYGANPYQSNQMPGNPTPGSVGSMQSVSQAAGAQLAQHQLAYQHIQQQQQQQLQQQLQTFWANQYQEIEKVNDFKNHSLPLARIKKIMKADEDVRMISAEAPVIFARACEMFILELTLRSWNHTEENKRRTLQKNDIAAAITRTDIFDFLVDIVPREDLKDEVVASIPRGTLPVGGPADTLPYCYMPPQHAPQVGASGMMMGKPMMDPPMYVQQAPNPYMAQQMWQQPSDQQQSSSDR</sequence>